<name>A0ABZ1N1E7_9NOCA</name>
<evidence type="ECO:0000313" key="3">
    <source>
        <dbReference type="Proteomes" id="UP001621418"/>
    </source>
</evidence>
<organism evidence="2 3">
    <name type="scientific">Nocardia salmonicida</name>
    <dbReference type="NCBI Taxonomy" id="53431"/>
    <lineage>
        <taxon>Bacteria</taxon>
        <taxon>Bacillati</taxon>
        <taxon>Actinomycetota</taxon>
        <taxon>Actinomycetes</taxon>
        <taxon>Mycobacteriales</taxon>
        <taxon>Nocardiaceae</taxon>
        <taxon>Nocardia</taxon>
    </lineage>
</organism>
<dbReference type="Proteomes" id="UP001621418">
    <property type="component" value="Chromosome"/>
</dbReference>
<accession>A0ABZ1N1E7</accession>
<dbReference type="InterPro" id="IPR039422">
    <property type="entry name" value="MarR/SlyA-like"/>
</dbReference>
<dbReference type="Gene3D" id="1.10.10.10">
    <property type="entry name" value="Winged helix-like DNA-binding domain superfamily/Winged helix DNA-binding domain"/>
    <property type="match status" value="1"/>
</dbReference>
<dbReference type="InterPro" id="IPR036388">
    <property type="entry name" value="WH-like_DNA-bd_sf"/>
</dbReference>
<dbReference type="PANTHER" id="PTHR33164">
    <property type="entry name" value="TRANSCRIPTIONAL REGULATOR, MARR FAMILY"/>
    <property type="match status" value="1"/>
</dbReference>
<dbReference type="RefSeq" id="WP_405146026.1">
    <property type="nucleotide sequence ID" value="NZ_CP109527.1"/>
</dbReference>
<gene>
    <name evidence="2" type="ORF">OG308_20795</name>
</gene>
<protein>
    <submittedName>
        <fullName evidence="2">MarR family transcriptional regulator</fullName>
    </submittedName>
</protein>
<evidence type="ECO:0000313" key="2">
    <source>
        <dbReference type="EMBL" id="WTY33771.1"/>
    </source>
</evidence>
<dbReference type="InterPro" id="IPR036390">
    <property type="entry name" value="WH_DNA-bd_sf"/>
</dbReference>
<proteinExistence type="predicted"/>
<sequence length="162" mass="18331">MEHPPEPNPARWANLPTWLLTQTGNHAHRLVTEGFAAADARGYHYRLLSSLDEFGPASQATLGRRSGIHVSDMVATINGLADHNLVERTPDPTDRRRNVISLTTPGKRQLRRLEKQLAQSQEELLEPLSPLERENLTKLLSKLLDHHTQRTEQPSEMPRRTG</sequence>
<dbReference type="InterPro" id="IPR000835">
    <property type="entry name" value="HTH_MarR-typ"/>
</dbReference>
<dbReference type="EMBL" id="CP109527">
    <property type="protein sequence ID" value="WTY33771.1"/>
    <property type="molecule type" value="Genomic_DNA"/>
</dbReference>
<dbReference type="SMART" id="SM00347">
    <property type="entry name" value="HTH_MARR"/>
    <property type="match status" value="1"/>
</dbReference>
<dbReference type="PRINTS" id="PR00598">
    <property type="entry name" value="HTHMARR"/>
</dbReference>
<reference evidence="2 3" key="1">
    <citation type="submission" date="2022-10" db="EMBL/GenBank/DDBJ databases">
        <title>The complete genomes of actinobacterial strains from the NBC collection.</title>
        <authorList>
            <person name="Joergensen T.S."/>
            <person name="Alvarez Arevalo M."/>
            <person name="Sterndorff E.B."/>
            <person name="Faurdal D."/>
            <person name="Vuksanovic O."/>
            <person name="Mourched A.-S."/>
            <person name="Charusanti P."/>
            <person name="Shaw S."/>
            <person name="Blin K."/>
            <person name="Weber T."/>
        </authorList>
    </citation>
    <scope>NUCLEOTIDE SEQUENCE [LARGE SCALE GENOMIC DNA]</scope>
    <source>
        <strain evidence="2 3">NBC_01413</strain>
    </source>
</reference>
<dbReference type="PANTHER" id="PTHR33164:SF43">
    <property type="entry name" value="HTH-TYPE TRANSCRIPTIONAL REPRESSOR YETL"/>
    <property type="match status" value="1"/>
</dbReference>
<keyword evidence="3" id="KW-1185">Reference proteome</keyword>
<evidence type="ECO:0000259" key="1">
    <source>
        <dbReference type="PROSITE" id="PS50995"/>
    </source>
</evidence>
<dbReference type="SUPFAM" id="SSF46785">
    <property type="entry name" value="Winged helix' DNA-binding domain"/>
    <property type="match status" value="1"/>
</dbReference>
<dbReference type="PROSITE" id="PS50995">
    <property type="entry name" value="HTH_MARR_2"/>
    <property type="match status" value="1"/>
</dbReference>
<feature type="domain" description="HTH marR-type" evidence="1">
    <location>
        <begin position="1"/>
        <end position="145"/>
    </location>
</feature>
<dbReference type="Pfam" id="PF12802">
    <property type="entry name" value="MarR_2"/>
    <property type="match status" value="1"/>
</dbReference>